<dbReference type="InterPro" id="IPR011047">
    <property type="entry name" value="Quinoprotein_ADH-like_sf"/>
</dbReference>
<dbReference type="RefSeq" id="WP_346053394.1">
    <property type="nucleotide sequence ID" value="NZ_JAYGII010000065.1"/>
</dbReference>
<proteinExistence type="predicted"/>
<dbReference type="GO" id="GO:1902929">
    <property type="term" value="C:plasma membrane of growing cell tip"/>
    <property type="evidence" value="ECO:0007669"/>
    <property type="project" value="TreeGrafter"/>
</dbReference>
<comment type="caution">
    <text evidence="1">The sequence shown here is derived from an EMBL/GenBank/DDBJ whole genome shotgun (WGS) entry which is preliminary data.</text>
</comment>
<sequence>MYKFNKIEKFRCRNTLMLAFGIMFIHGCSSSSSSNDPLATIGGQITGLGDEPVVLTLNDEDELTIDSDGPFEFEMGIAHGEDYNVVIISQPGDVACGSENATGSVDEDDVDDIQIECGGLHMSSRQGDASVHLDWWPAVDGDLLYSTDRNCDWSNVQACENGGMIPDVSGGSIDIIAADEGLALDRNYHFSLQMPEHHAATTVGVAPFYQYAAPVLGIVMDDQRIYAGGYGRYFGGATQGISWFRDDGSEMTVTGPNYRLPNGTTQVMVEDPNGGWFVAGQFDGGGDFPNQLIARLHPDGTVDQDWEVTFDGNVTFISDILVHDDHLYIAGRFGEIQGSSDHAALARLTLDGELDEDFNPEIPENPSQITNVDSILASGDHLYVGGNFVVSGDSDVNIGVIDAETGEHIQTFDAATDGRVTAMLLQDDQLYISGRFEEVNNTPRPGLALLDADTGALDTTFTPDIEDPFLMDMELVDNRLFIAGQFETINGSPWNHLAALHAETGVLDINIETETDGVVYTVDHRDGYLYVGGAFSEVNGNSAHRVARLDTANAFQPDDGWHLSFDGIVLGLVETEDKVAVLGLLWTAGGRDVGHLAAFDALTGELDESWDANVRGLVVADLQIHEGELFAVGAFNQAGGESRGHGAAFNLHDGSALDWDPDVSGTQVVTVEPVADGHLAIGGQFTKAGGETRSSLAILDSSLGNAITGTGDPEVLGSVLSLSHFPDQDILFVGGAFGDIGGSDNGNIAAVSDTGLSPITWDPDPNRSVWSVLSDGDDHVLAGGDFTEIGGGAQGRFALLSSGGSVVADTPEANGTVFDMSLDTDSGRLLVAGRFTEFAGEPAIGLAELNLENLEFSPLGPTPEFNGEVRAVAQGNQRIVVGGFFADMSGDGHAGFVILDDDFQPLIEAPPGRFHASQSQISANSAQGQVGEFAEKGPLGLLDPFNH</sequence>
<dbReference type="SUPFAM" id="SSF101898">
    <property type="entry name" value="NHL repeat"/>
    <property type="match status" value="1"/>
</dbReference>
<protein>
    <submittedName>
        <fullName evidence="1">Uncharacterized protein</fullName>
    </submittedName>
</protein>
<dbReference type="Gene3D" id="2.80.10.50">
    <property type="match status" value="1"/>
</dbReference>
<dbReference type="PANTHER" id="PTHR31778">
    <property type="entry name" value="BUD SITE SELECTION PROTEIN RAX2"/>
    <property type="match status" value="1"/>
</dbReference>
<name>A0AAP6MNJ6_9GAMM</name>
<dbReference type="AlphaFoldDB" id="A0AAP6MNJ6"/>
<dbReference type="EMBL" id="JAYGII010000065">
    <property type="protein sequence ID" value="MEA5446831.1"/>
    <property type="molecule type" value="Genomic_DNA"/>
</dbReference>
<organism evidence="1 2">
    <name type="scientific">Natronospira elongata</name>
    <dbReference type="NCBI Taxonomy" id="3110268"/>
    <lineage>
        <taxon>Bacteria</taxon>
        <taxon>Pseudomonadati</taxon>
        <taxon>Pseudomonadota</taxon>
        <taxon>Gammaproteobacteria</taxon>
        <taxon>Natronospirales</taxon>
        <taxon>Natronospiraceae</taxon>
        <taxon>Natronospira</taxon>
    </lineage>
</organism>
<dbReference type="Proteomes" id="UP001302316">
    <property type="component" value="Unassembled WGS sequence"/>
</dbReference>
<evidence type="ECO:0000313" key="1">
    <source>
        <dbReference type="EMBL" id="MEA5446831.1"/>
    </source>
</evidence>
<reference evidence="1 2" key="1">
    <citation type="submission" date="2023-12" db="EMBL/GenBank/DDBJ databases">
        <title>Whole-genome sequencing of halo(alkali)philic microorganisms from hypersaline lakes.</title>
        <authorList>
            <person name="Sorokin D.Y."/>
            <person name="Merkel A.Y."/>
            <person name="Messina E."/>
            <person name="Yakimov M."/>
        </authorList>
    </citation>
    <scope>NUCLEOTIDE SEQUENCE [LARGE SCALE GENOMIC DNA]</scope>
    <source>
        <strain evidence="1 2">AB-CW1</strain>
    </source>
</reference>
<gene>
    <name evidence="1" type="ORF">VCB98_13470</name>
</gene>
<dbReference type="SUPFAM" id="SSF50998">
    <property type="entry name" value="Quinoprotein alcohol dehydrogenase-like"/>
    <property type="match status" value="1"/>
</dbReference>
<dbReference type="PANTHER" id="PTHR31778:SF2">
    <property type="entry name" value="BUD SITE SELECTION PROTEIN RAX2"/>
    <property type="match status" value="1"/>
</dbReference>
<dbReference type="InterPro" id="IPR013431">
    <property type="entry name" value="Delta_60_rpt"/>
</dbReference>
<accession>A0AAP6MNJ6</accession>
<evidence type="ECO:0000313" key="2">
    <source>
        <dbReference type="Proteomes" id="UP001302316"/>
    </source>
</evidence>
<dbReference type="Gene3D" id="2.130.10.10">
    <property type="entry name" value="YVTN repeat-like/Quinoprotein amine dehydrogenase"/>
    <property type="match status" value="1"/>
</dbReference>
<keyword evidence="2" id="KW-1185">Reference proteome</keyword>
<dbReference type="InterPro" id="IPR015943">
    <property type="entry name" value="WD40/YVTN_repeat-like_dom_sf"/>
</dbReference>
<dbReference type="Pfam" id="PF17164">
    <property type="entry name" value="DUF5122"/>
    <property type="match status" value="4"/>
</dbReference>